<dbReference type="PANTHER" id="PTHR23192">
    <property type="entry name" value="OLFACTOMEDIN-RELATED"/>
    <property type="match status" value="1"/>
</dbReference>
<protein>
    <recommendedName>
        <fullName evidence="6">Olfactomedin-like domain-containing protein</fullName>
    </recommendedName>
</protein>
<dbReference type="InterPro" id="IPR050605">
    <property type="entry name" value="Olfactomedin-like_domain"/>
</dbReference>
<organism evidence="7 8">
    <name type="scientific">Monopterus albus</name>
    <name type="common">Swamp eel</name>
    <dbReference type="NCBI Taxonomy" id="43700"/>
    <lineage>
        <taxon>Eukaryota</taxon>
        <taxon>Metazoa</taxon>
        <taxon>Chordata</taxon>
        <taxon>Craniata</taxon>
        <taxon>Vertebrata</taxon>
        <taxon>Euteleostomi</taxon>
        <taxon>Actinopterygii</taxon>
        <taxon>Neopterygii</taxon>
        <taxon>Teleostei</taxon>
        <taxon>Neoteleostei</taxon>
        <taxon>Acanthomorphata</taxon>
        <taxon>Anabantaria</taxon>
        <taxon>Synbranchiformes</taxon>
        <taxon>Synbranchidae</taxon>
        <taxon>Monopterus</taxon>
    </lineage>
</organism>
<dbReference type="SMART" id="SM00284">
    <property type="entry name" value="OLF"/>
    <property type="match status" value="1"/>
</dbReference>
<evidence type="ECO:0000256" key="5">
    <source>
        <dbReference type="SAM" id="SignalP"/>
    </source>
</evidence>
<dbReference type="PROSITE" id="PS51132">
    <property type="entry name" value="OLF"/>
    <property type="match status" value="1"/>
</dbReference>
<feature type="signal peptide" evidence="5">
    <location>
        <begin position="1"/>
        <end position="16"/>
    </location>
</feature>
<evidence type="ECO:0000256" key="2">
    <source>
        <dbReference type="ARBA" id="ARBA00022525"/>
    </source>
</evidence>
<accession>A0A3Q3KCL4</accession>
<dbReference type="AlphaFoldDB" id="A0A3Q3KCL4"/>
<dbReference type="Pfam" id="PF02191">
    <property type="entry name" value="OLF"/>
    <property type="match status" value="1"/>
</dbReference>
<dbReference type="InterPro" id="IPR003112">
    <property type="entry name" value="Olfac-like_dom"/>
</dbReference>
<proteinExistence type="predicted"/>
<keyword evidence="2" id="KW-0964">Secreted</keyword>
<evidence type="ECO:0000259" key="6">
    <source>
        <dbReference type="PROSITE" id="PS51132"/>
    </source>
</evidence>
<keyword evidence="8" id="KW-1185">Reference proteome</keyword>
<keyword evidence="5" id="KW-0732">Signal</keyword>
<feature type="coiled-coil region" evidence="4">
    <location>
        <begin position="67"/>
        <end position="146"/>
    </location>
</feature>
<evidence type="ECO:0000256" key="4">
    <source>
        <dbReference type="SAM" id="Coils"/>
    </source>
</evidence>
<reference evidence="7" key="2">
    <citation type="submission" date="2025-09" db="UniProtKB">
        <authorList>
            <consortium name="Ensembl"/>
        </authorList>
    </citation>
    <scope>IDENTIFICATION</scope>
</reference>
<reference evidence="7" key="1">
    <citation type="submission" date="2025-08" db="UniProtKB">
        <authorList>
            <consortium name="Ensembl"/>
        </authorList>
    </citation>
    <scope>IDENTIFICATION</scope>
</reference>
<evidence type="ECO:0000256" key="1">
    <source>
        <dbReference type="ARBA" id="ARBA00004613"/>
    </source>
</evidence>
<feature type="domain" description="Olfactomedin-like" evidence="6">
    <location>
        <begin position="50"/>
        <end position="384"/>
    </location>
</feature>
<dbReference type="Proteomes" id="UP000261600">
    <property type="component" value="Unplaced"/>
</dbReference>
<dbReference type="Ensembl" id="ENSMALT00000032491.1">
    <property type="protein sequence ID" value="ENSMALP00000031939.1"/>
    <property type="gene ID" value="ENSMALG00000022015.1"/>
</dbReference>
<comment type="caution">
    <text evidence="3">Lacks conserved residue(s) required for the propagation of feature annotation.</text>
</comment>
<dbReference type="GO" id="GO:0007165">
    <property type="term" value="P:signal transduction"/>
    <property type="evidence" value="ECO:0007669"/>
    <property type="project" value="TreeGrafter"/>
</dbReference>
<feature type="chain" id="PRO_5018557907" description="Olfactomedin-like domain-containing protein" evidence="5">
    <location>
        <begin position="17"/>
        <end position="384"/>
    </location>
</feature>
<evidence type="ECO:0000313" key="8">
    <source>
        <dbReference type="Proteomes" id="UP000261600"/>
    </source>
</evidence>
<evidence type="ECO:0000256" key="3">
    <source>
        <dbReference type="PROSITE-ProRule" id="PRU00446"/>
    </source>
</evidence>
<sequence length="384" mass="43647">MKLYAIALQCALFTLAEQASRDDSCVCELRNSEQRFPHDKLSTVEDNTSECNSNITSQKTLELESLLLGLERRLPQLQEDVAILERENDGGLYGALSLQVIENEMRDIMQLIEKLNSTTLGHQQLITDTTQQLEDFKAQMVELEKYDTMQVVKRQKANRILKRDLDQCKNGLHPTNQPTQPTQGNVQIHSTNPTTNTIQGPNVVMYGEALYYNCYNQDAVCRFNLTTKTVTTLQLPKGTRFNSKGNFCHLEECYPFTDMDLATDESGVWVIYTTTQDFGNLVLSKVEEGEPLSLGQTWHTSVYKQAVTNTFMACGVLYATRYVNKGTEEIFYSFDTATGAERFNIGIFIFKMAPNIYALNYSPVDQMLHAYSDAYMVSYKVLFE</sequence>
<dbReference type="PANTHER" id="PTHR23192:SF68">
    <property type="entry name" value="OLFACTOMEDIN-4-LIKE"/>
    <property type="match status" value="1"/>
</dbReference>
<comment type="subcellular location">
    <subcellularLocation>
        <location evidence="1">Secreted</location>
    </subcellularLocation>
</comment>
<name>A0A3Q3KCL4_MONAL</name>
<dbReference type="GO" id="GO:0005615">
    <property type="term" value="C:extracellular space"/>
    <property type="evidence" value="ECO:0007669"/>
    <property type="project" value="TreeGrafter"/>
</dbReference>
<keyword evidence="4" id="KW-0175">Coiled coil</keyword>
<evidence type="ECO:0000313" key="7">
    <source>
        <dbReference type="Ensembl" id="ENSMALP00000031939.1"/>
    </source>
</evidence>